<sequence length="301" mass="33672">MAQVKLQTSWLRGDLMSSTKLLSNDEGSVERAMQILIANRKLRFRFMKHDSWENALFVHWPVDPAVMKANLPKGLEPDLYNGLAWVGLVLLTERGVSAHQQIGRALIRPIDHFGANVRTYVTRHDVPGIYFWSLECTSILASFGARLAGIPYFPANMSRTVDIEHPLTDPATSSDSDFVFTFESRRSGFGQQPTVSARWRLGEAATEGVEDAKWTEKARFFVERYSVYCSWPLGKGPVLLRGDVEHPSWPLQHAIVDALDAEPLLAAAGLPHLTQGSSNEARHVCFSRGVGPVEFWMLEPV</sequence>
<dbReference type="Pfam" id="PF09844">
    <property type="entry name" value="DUF2071"/>
    <property type="match status" value="1"/>
</dbReference>
<dbReference type="AlphaFoldDB" id="A0A7S1B1A6"/>
<dbReference type="InterPro" id="IPR018644">
    <property type="entry name" value="DUF2071"/>
</dbReference>
<accession>A0A7S1B1A6</accession>
<evidence type="ECO:0000313" key="1">
    <source>
        <dbReference type="EMBL" id="CAD8871970.1"/>
    </source>
</evidence>
<dbReference type="EMBL" id="HBFQ01065266">
    <property type="protein sequence ID" value="CAD8871970.1"/>
    <property type="molecule type" value="Transcribed_RNA"/>
</dbReference>
<name>A0A7S1B1A6_NOCSC</name>
<dbReference type="PANTHER" id="PTHR39186">
    <property type="entry name" value="DUF2071 FAMILY PROTEIN"/>
    <property type="match status" value="1"/>
</dbReference>
<gene>
    <name evidence="1" type="ORF">NSCI0253_LOCUS46327</name>
</gene>
<dbReference type="Gene3D" id="2.40.400.10">
    <property type="entry name" value="Acetoacetate decarboxylase-like"/>
    <property type="match status" value="1"/>
</dbReference>
<protein>
    <submittedName>
        <fullName evidence="1">Uncharacterized protein</fullName>
    </submittedName>
</protein>
<dbReference type="SUPFAM" id="SSF160104">
    <property type="entry name" value="Acetoacetate decarboxylase-like"/>
    <property type="match status" value="1"/>
</dbReference>
<proteinExistence type="predicted"/>
<reference evidence="1" key="1">
    <citation type="submission" date="2021-01" db="EMBL/GenBank/DDBJ databases">
        <authorList>
            <person name="Corre E."/>
            <person name="Pelletier E."/>
            <person name="Niang G."/>
            <person name="Scheremetjew M."/>
            <person name="Finn R."/>
            <person name="Kale V."/>
            <person name="Holt S."/>
            <person name="Cochrane G."/>
            <person name="Meng A."/>
            <person name="Brown T."/>
            <person name="Cohen L."/>
        </authorList>
    </citation>
    <scope>NUCLEOTIDE SEQUENCE</scope>
</reference>
<dbReference type="PANTHER" id="PTHR39186:SF1">
    <property type="entry name" value="DUF2071 DOMAIN-CONTAINING PROTEIN"/>
    <property type="match status" value="1"/>
</dbReference>
<organism evidence="1">
    <name type="scientific">Noctiluca scintillans</name>
    <name type="common">Sea sparkle</name>
    <name type="synonym">Red tide dinoflagellate</name>
    <dbReference type="NCBI Taxonomy" id="2966"/>
    <lineage>
        <taxon>Eukaryota</taxon>
        <taxon>Sar</taxon>
        <taxon>Alveolata</taxon>
        <taxon>Dinophyceae</taxon>
        <taxon>Noctilucales</taxon>
        <taxon>Noctilucaceae</taxon>
        <taxon>Noctiluca</taxon>
    </lineage>
</organism>
<dbReference type="InterPro" id="IPR023375">
    <property type="entry name" value="ADC_dom_sf"/>
</dbReference>